<evidence type="ECO:0000256" key="3">
    <source>
        <dbReference type="ARBA" id="ARBA00022676"/>
    </source>
</evidence>
<keyword evidence="8 9" id="KW-0961">Cell wall biogenesis/degradation</keyword>
<evidence type="ECO:0000256" key="5">
    <source>
        <dbReference type="ARBA" id="ARBA00022801"/>
    </source>
</evidence>
<evidence type="ECO:0000259" key="10">
    <source>
        <dbReference type="PROSITE" id="PS52029"/>
    </source>
</evidence>
<dbReference type="Pfam" id="PF03734">
    <property type="entry name" value="YkuD"/>
    <property type="match status" value="1"/>
</dbReference>
<dbReference type="PANTHER" id="PTHR30582:SF24">
    <property type="entry name" value="L,D-TRANSPEPTIDASE ERFK_SRFK-RELATED"/>
    <property type="match status" value="1"/>
</dbReference>
<evidence type="ECO:0000256" key="9">
    <source>
        <dbReference type="PROSITE-ProRule" id="PRU01373"/>
    </source>
</evidence>
<evidence type="ECO:0000256" key="4">
    <source>
        <dbReference type="ARBA" id="ARBA00022679"/>
    </source>
</evidence>
<dbReference type="PANTHER" id="PTHR30582">
    <property type="entry name" value="L,D-TRANSPEPTIDASE"/>
    <property type="match status" value="1"/>
</dbReference>
<dbReference type="GO" id="GO:0018104">
    <property type="term" value="P:peptidoglycan-protein cross-linking"/>
    <property type="evidence" value="ECO:0007669"/>
    <property type="project" value="TreeGrafter"/>
</dbReference>
<accession>A0A2G1MLC9</accession>
<sequence>MAGFGAAGAWAPGLVRAHAGGELPERFLPREVDIAPGIPAGEIHVMPDEFALYWTLPEGRAIRYSVGVGRDDLYHAGSFVVQMKREWPSWKPTPAMVRRAPEKYEKYAEDGMPGGLDNPLGARALYLFVDGRDTYLRIHGTNQPSTIGQAVSNGCARLVNDHIIELYEKVPMGTKVYLHPKAGNPYSPDQHGMDHHS</sequence>
<gene>
    <name evidence="11" type="ORF">CJ301_01320</name>
</gene>
<dbReference type="GO" id="GO:0005576">
    <property type="term" value="C:extracellular region"/>
    <property type="evidence" value="ECO:0007669"/>
    <property type="project" value="TreeGrafter"/>
</dbReference>
<dbReference type="OrthoDB" id="9795305at2"/>
<dbReference type="AlphaFoldDB" id="A0A2G1MLC9"/>
<dbReference type="InterPro" id="IPR038063">
    <property type="entry name" value="Transpep_catalytic_dom"/>
</dbReference>
<dbReference type="GO" id="GO:0071555">
    <property type="term" value="P:cell wall organization"/>
    <property type="evidence" value="ECO:0007669"/>
    <property type="project" value="UniProtKB-UniRule"/>
</dbReference>
<dbReference type="InterPro" id="IPR005490">
    <property type="entry name" value="LD_TPept_cat_dom"/>
</dbReference>
<dbReference type="CDD" id="cd16913">
    <property type="entry name" value="YkuD_like"/>
    <property type="match status" value="1"/>
</dbReference>
<reference evidence="11 12" key="1">
    <citation type="submission" date="2017-08" db="EMBL/GenBank/DDBJ databases">
        <title>Draft Genome Sequence of Loktanella cinnabarina Strain XM1, Isolated from Coastal Surface Water.</title>
        <authorList>
            <person name="Ma R."/>
            <person name="Wang J."/>
            <person name="Wang Q."/>
            <person name="Ma Z."/>
            <person name="Li J."/>
            <person name="Chen L."/>
        </authorList>
    </citation>
    <scope>NUCLEOTIDE SEQUENCE [LARGE SCALE GENOMIC DNA]</scope>
    <source>
        <strain evidence="11 12">XM1</strain>
    </source>
</reference>
<dbReference type="GO" id="GO:0071972">
    <property type="term" value="F:peptidoglycan L,D-transpeptidase activity"/>
    <property type="evidence" value="ECO:0007669"/>
    <property type="project" value="TreeGrafter"/>
</dbReference>
<keyword evidence="7 9" id="KW-0573">Peptidoglycan synthesis</keyword>
<evidence type="ECO:0000256" key="8">
    <source>
        <dbReference type="ARBA" id="ARBA00023316"/>
    </source>
</evidence>
<dbReference type="GO" id="GO:0008360">
    <property type="term" value="P:regulation of cell shape"/>
    <property type="evidence" value="ECO:0007669"/>
    <property type="project" value="UniProtKB-UniRule"/>
</dbReference>
<feature type="active site" description="Proton donor/acceptor" evidence="9">
    <location>
        <position position="139"/>
    </location>
</feature>
<keyword evidence="5" id="KW-0378">Hydrolase</keyword>
<evidence type="ECO:0000313" key="12">
    <source>
        <dbReference type="Proteomes" id="UP000221860"/>
    </source>
</evidence>
<dbReference type="UniPathway" id="UPA00219"/>
<feature type="active site" description="Nucleophile" evidence="9">
    <location>
        <position position="155"/>
    </location>
</feature>
<organism evidence="11 12">
    <name type="scientific">Limimaricola cinnabarinus</name>
    <dbReference type="NCBI Taxonomy" id="1125964"/>
    <lineage>
        <taxon>Bacteria</taxon>
        <taxon>Pseudomonadati</taxon>
        <taxon>Pseudomonadota</taxon>
        <taxon>Alphaproteobacteria</taxon>
        <taxon>Rhodobacterales</taxon>
        <taxon>Paracoccaceae</taxon>
        <taxon>Limimaricola</taxon>
    </lineage>
</organism>
<name>A0A2G1MLC9_9RHOB</name>
<evidence type="ECO:0000256" key="7">
    <source>
        <dbReference type="ARBA" id="ARBA00022984"/>
    </source>
</evidence>
<protein>
    <recommendedName>
        <fullName evidence="10">L,D-TPase catalytic domain-containing protein</fullName>
    </recommendedName>
</protein>
<dbReference type="Gene3D" id="2.40.440.10">
    <property type="entry name" value="L,D-transpeptidase catalytic domain-like"/>
    <property type="match status" value="1"/>
</dbReference>
<evidence type="ECO:0000256" key="1">
    <source>
        <dbReference type="ARBA" id="ARBA00004752"/>
    </source>
</evidence>
<keyword evidence="3" id="KW-0328">Glycosyltransferase</keyword>
<keyword evidence="12" id="KW-1185">Reference proteome</keyword>
<keyword evidence="6 9" id="KW-0133">Cell shape</keyword>
<feature type="domain" description="L,D-TPase catalytic" evidence="10">
    <location>
        <begin position="41"/>
        <end position="179"/>
    </location>
</feature>
<dbReference type="PROSITE" id="PS52029">
    <property type="entry name" value="LD_TPASE"/>
    <property type="match status" value="1"/>
</dbReference>
<evidence type="ECO:0000313" key="11">
    <source>
        <dbReference type="EMBL" id="PHP29497.1"/>
    </source>
</evidence>
<evidence type="ECO:0000256" key="2">
    <source>
        <dbReference type="ARBA" id="ARBA00005992"/>
    </source>
</evidence>
<dbReference type="GO" id="GO:0016757">
    <property type="term" value="F:glycosyltransferase activity"/>
    <property type="evidence" value="ECO:0007669"/>
    <property type="project" value="UniProtKB-KW"/>
</dbReference>
<evidence type="ECO:0000256" key="6">
    <source>
        <dbReference type="ARBA" id="ARBA00022960"/>
    </source>
</evidence>
<dbReference type="InterPro" id="IPR050979">
    <property type="entry name" value="LD-transpeptidase"/>
</dbReference>
<dbReference type="EMBL" id="NQWH01000003">
    <property type="protein sequence ID" value="PHP29497.1"/>
    <property type="molecule type" value="Genomic_DNA"/>
</dbReference>
<comment type="similarity">
    <text evidence="2">Belongs to the YkuD family.</text>
</comment>
<keyword evidence="4" id="KW-0808">Transferase</keyword>
<dbReference type="SUPFAM" id="SSF141523">
    <property type="entry name" value="L,D-transpeptidase catalytic domain-like"/>
    <property type="match status" value="1"/>
</dbReference>
<dbReference type="Proteomes" id="UP000221860">
    <property type="component" value="Unassembled WGS sequence"/>
</dbReference>
<proteinExistence type="inferred from homology"/>
<comment type="pathway">
    <text evidence="1 9">Cell wall biogenesis; peptidoglycan biosynthesis.</text>
</comment>
<comment type="caution">
    <text evidence="11">The sequence shown here is derived from an EMBL/GenBank/DDBJ whole genome shotgun (WGS) entry which is preliminary data.</text>
</comment>